<dbReference type="Pfam" id="PF00962">
    <property type="entry name" value="A_deaminase"/>
    <property type="match status" value="1"/>
</dbReference>
<dbReference type="InterPro" id="IPR013659">
    <property type="entry name" value="A_deaminase_N"/>
</dbReference>
<dbReference type="Pfam" id="PF08451">
    <property type="entry name" value="A_deaminase_N"/>
    <property type="match status" value="1"/>
</dbReference>
<name>A0AAN7NVA0_9COLE</name>
<accession>A0AAN7NVA0</accession>
<evidence type="ECO:0000256" key="5">
    <source>
        <dbReference type="ARBA" id="ARBA00018099"/>
    </source>
</evidence>
<comment type="catalytic activity">
    <reaction evidence="10">
        <text>adenosine + H2O + H(+) = inosine + NH4(+)</text>
        <dbReference type="Rhea" id="RHEA:24408"/>
        <dbReference type="ChEBI" id="CHEBI:15377"/>
        <dbReference type="ChEBI" id="CHEBI:15378"/>
        <dbReference type="ChEBI" id="CHEBI:16335"/>
        <dbReference type="ChEBI" id="CHEBI:17596"/>
        <dbReference type="ChEBI" id="CHEBI:28938"/>
        <dbReference type="EC" id="3.5.4.4"/>
    </reaction>
</comment>
<dbReference type="EC" id="3.5.4.4" evidence="4"/>
<dbReference type="Gene3D" id="3.20.20.140">
    <property type="entry name" value="Metal-dependent hydrolases"/>
    <property type="match status" value="1"/>
</dbReference>
<comment type="cofactor">
    <cofactor evidence="1">
        <name>Zn(2+)</name>
        <dbReference type="ChEBI" id="CHEBI:29105"/>
    </cofactor>
</comment>
<sequence>MLSLIKSVLVLTVALSVCADFWTDRDKFIKDEESQMLGSSINLTDKEKKVNQILMKFKYNEFDDGFLNPGSFAPSQHFFQARPLIQKSDVYKLLQKIPKGAALHGHDIALVSSEYLYKQTYRNSLYACRINGQLRMRFLQSSQQDKQCNWTLLNVLRILDPSYDSYLRSQINLYTENPKQKYKNINDVWNAFQNIFFTIMGLVTYKPVFEDYFYQSLKELYDDNVMYLEFRGTLPLLYDLNGTEYTPIQTVAVYKEVIEKFKTEYPRFKGARFIYAPLKDDNNSTMYKYVEILKDLKVNFPDLLAGFDLVGQEDTRKPINAYLDQIKQVSAMGIDFFFHAGETNWYDTSSDFNLVDAILLGTKRIGHAYAVTKHPLVVEIVKERQIAIEVCPISNQVLLLVSDMRNHPAATLIANGFPIVISYDDPTLWNGKALSYDFYMAFMGIAGKEADLRLIKQLALNSLLFSSLPADQKQVLISDWETDWTSFVDNVLATYANEIP</sequence>
<evidence type="ECO:0000256" key="4">
    <source>
        <dbReference type="ARBA" id="ARBA00012784"/>
    </source>
</evidence>
<dbReference type="GO" id="GO:0046872">
    <property type="term" value="F:metal ion binding"/>
    <property type="evidence" value="ECO:0007669"/>
    <property type="project" value="UniProtKB-KW"/>
</dbReference>
<reference evidence="15" key="1">
    <citation type="submission" date="2023-01" db="EMBL/GenBank/DDBJ databases">
        <title>Key to firefly adult light organ development and bioluminescence: homeobox transcription factors regulate luciferase expression and transportation to peroxisome.</title>
        <authorList>
            <person name="Fu X."/>
        </authorList>
    </citation>
    <scope>NUCLEOTIDE SEQUENCE [LARGE SCALE GENOMIC DNA]</scope>
</reference>
<evidence type="ECO:0000313" key="15">
    <source>
        <dbReference type="Proteomes" id="UP001353858"/>
    </source>
</evidence>
<dbReference type="PANTHER" id="PTHR11409">
    <property type="entry name" value="ADENOSINE DEAMINASE"/>
    <property type="match status" value="1"/>
</dbReference>
<keyword evidence="9" id="KW-0378">Hydrolase</keyword>
<evidence type="ECO:0000259" key="13">
    <source>
        <dbReference type="Pfam" id="PF08451"/>
    </source>
</evidence>
<evidence type="ECO:0000256" key="6">
    <source>
        <dbReference type="ARBA" id="ARBA00022525"/>
    </source>
</evidence>
<feature type="signal peptide" evidence="11">
    <location>
        <begin position="1"/>
        <end position="19"/>
    </location>
</feature>
<evidence type="ECO:0000259" key="12">
    <source>
        <dbReference type="Pfam" id="PF00962"/>
    </source>
</evidence>
<dbReference type="CDD" id="cd01321">
    <property type="entry name" value="ADGF"/>
    <property type="match status" value="1"/>
</dbReference>
<gene>
    <name evidence="14" type="ORF">RN001_015114</name>
</gene>
<evidence type="ECO:0000256" key="8">
    <source>
        <dbReference type="ARBA" id="ARBA00022729"/>
    </source>
</evidence>
<dbReference type="NCBIfam" id="TIGR01431">
    <property type="entry name" value="adm_rel"/>
    <property type="match status" value="1"/>
</dbReference>
<evidence type="ECO:0000256" key="2">
    <source>
        <dbReference type="ARBA" id="ARBA00004613"/>
    </source>
</evidence>
<dbReference type="Proteomes" id="UP001353858">
    <property type="component" value="Unassembled WGS sequence"/>
</dbReference>
<evidence type="ECO:0000256" key="9">
    <source>
        <dbReference type="ARBA" id="ARBA00022801"/>
    </source>
</evidence>
<dbReference type="PANTHER" id="PTHR11409:SF39">
    <property type="entry name" value="ADENOSINE DEAMINASE 2"/>
    <property type="match status" value="1"/>
</dbReference>
<evidence type="ECO:0000256" key="10">
    <source>
        <dbReference type="ARBA" id="ARBA00047764"/>
    </source>
</evidence>
<dbReference type="GO" id="GO:0004000">
    <property type="term" value="F:adenosine deaminase activity"/>
    <property type="evidence" value="ECO:0007669"/>
    <property type="project" value="InterPro"/>
</dbReference>
<organism evidence="14 15">
    <name type="scientific">Aquatica leii</name>
    <dbReference type="NCBI Taxonomy" id="1421715"/>
    <lineage>
        <taxon>Eukaryota</taxon>
        <taxon>Metazoa</taxon>
        <taxon>Ecdysozoa</taxon>
        <taxon>Arthropoda</taxon>
        <taxon>Hexapoda</taxon>
        <taxon>Insecta</taxon>
        <taxon>Pterygota</taxon>
        <taxon>Neoptera</taxon>
        <taxon>Endopterygota</taxon>
        <taxon>Coleoptera</taxon>
        <taxon>Polyphaga</taxon>
        <taxon>Elateriformia</taxon>
        <taxon>Elateroidea</taxon>
        <taxon>Lampyridae</taxon>
        <taxon>Luciolinae</taxon>
        <taxon>Aquatica</taxon>
    </lineage>
</organism>
<evidence type="ECO:0000313" key="14">
    <source>
        <dbReference type="EMBL" id="KAK4873085.1"/>
    </source>
</evidence>
<dbReference type="GO" id="GO:0046103">
    <property type="term" value="P:inosine biosynthetic process"/>
    <property type="evidence" value="ECO:0007669"/>
    <property type="project" value="TreeGrafter"/>
</dbReference>
<dbReference type="SUPFAM" id="SSF51556">
    <property type="entry name" value="Metallo-dependent hydrolases"/>
    <property type="match status" value="1"/>
</dbReference>
<dbReference type="EMBL" id="JARPUR010000007">
    <property type="protein sequence ID" value="KAK4873085.1"/>
    <property type="molecule type" value="Genomic_DNA"/>
</dbReference>
<dbReference type="InterPro" id="IPR006331">
    <property type="entry name" value="ADGF"/>
</dbReference>
<dbReference type="InterPro" id="IPR032466">
    <property type="entry name" value="Metal_Hydrolase"/>
</dbReference>
<evidence type="ECO:0000256" key="7">
    <source>
        <dbReference type="ARBA" id="ARBA00022723"/>
    </source>
</evidence>
<feature type="chain" id="PRO_5043021633" description="Adenosine deaminase" evidence="11">
    <location>
        <begin position="20"/>
        <end position="500"/>
    </location>
</feature>
<keyword evidence="15" id="KW-1185">Reference proteome</keyword>
<dbReference type="InterPro" id="IPR006330">
    <property type="entry name" value="Ado/ade_deaminase"/>
</dbReference>
<keyword evidence="6" id="KW-0964">Secreted</keyword>
<protein>
    <recommendedName>
        <fullName evidence="5">Adenosine deaminase</fullName>
        <ecNumber evidence="4">3.5.4.4</ecNumber>
    </recommendedName>
</protein>
<dbReference type="AlphaFoldDB" id="A0AAN7NVA0"/>
<dbReference type="GO" id="GO:0006154">
    <property type="term" value="P:adenosine catabolic process"/>
    <property type="evidence" value="ECO:0007669"/>
    <property type="project" value="InterPro"/>
</dbReference>
<comment type="caution">
    <text evidence="14">The sequence shown here is derived from an EMBL/GenBank/DDBJ whole genome shotgun (WGS) entry which is preliminary data.</text>
</comment>
<evidence type="ECO:0000256" key="11">
    <source>
        <dbReference type="SAM" id="SignalP"/>
    </source>
</evidence>
<comment type="subcellular location">
    <subcellularLocation>
        <location evidence="2">Secreted</location>
    </subcellularLocation>
</comment>
<comment type="similarity">
    <text evidence="3">Belongs to the metallo-dependent hydrolases superfamily. Adenosine and AMP deaminases family. ADGF subfamily.</text>
</comment>
<evidence type="ECO:0000256" key="1">
    <source>
        <dbReference type="ARBA" id="ARBA00001947"/>
    </source>
</evidence>
<keyword evidence="8 11" id="KW-0732">Signal</keyword>
<evidence type="ECO:0000256" key="3">
    <source>
        <dbReference type="ARBA" id="ARBA00006083"/>
    </source>
</evidence>
<dbReference type="GO" id="GO:0005615">
    <property type="term" value="C:extracellular space"/>
    <property type="evidence" value="ECO:0007669"/>
    <property type="project" value="InterPro"/>
</dbReference>
<dbReference type="FunFam" id="3.20.20.140:FF:000017">
    <property type="entry name" value="Adenosine deaminase 2"/>
    <property type="match status" value="1"/>
</dbReference>
<proteinExistence type="inferred from homology"/>
<keyword evidence="7" id="KW-0479">Metal-binding</keyword>
<feature type="domain" description="Adenosine/AMP deaminase N-terminal" evidence="13">
    <location>
        <begin position="18"/>
        <end position="94"/>
    </location>
</feature>
<feature type="domain" description="Adenosine deaminase" evidence="12">
    <location>
        <begin position="182"/>
        <end position="478"/>
    </location>
</feature>
<dbReference type="InterPro" id="IPR001365">
    <property type="entry name" value="A_deaminase_dom"/>
</dbReference>